<protein>
    <submittedName>
        <fullName evidence="1">Uncharacterized protein</fullName>
    </submittedName>
</protein>
<organism evidence="1 2">
    <name type="scientific">Stylosanthes scabra</name>
    <dbReference type="NCBI Taxonomy" id="79078"/>
    <lineage>
        <taxon>Eukaryota</taxon>
        <taxon>Viridiplantae</taxon>
        <taxon>Streptophyta</taxon>
        <taxon>Embryophyta</taxon>
        <taxon>Tracheophyta</taxon>
        <taxon>Spermatophyta</taxon>
        <taxon>Magnoliopsida</taxon>
        <taxon>eudicotyledons</taxon>
        <taxon>Gunneridae</taxon>
        <taxon>Pentapetalae</taxon>
        <taxon>rosids</taxon>
        <taxon>fabids</taxon>
        <taxon>Fabales</taxon>
        <taxon>Fabaceae</taxon>
        <taxon>Papilionoideae</taxon>
        <taxon>50 kb inversion clade</taxon>
        <taxon>dalbergioids sensu lato</taxon>
        <taxon>Dalbergieae</taxon>
        <taxon>Pterocarpus clade</taxon>
        <taxon>Stylosanthes</taxon>
    </lineage>
</organism>
<evidence type="ECO:0000313" key="1">
    <source>
        <dbReference type="EMBL" id="MED6156611.1"/>
    </source>
</evidence>
<comment type="caution">
    <text evidence="1">The sequence shown here is derived from an EMBL/GenBank/DDBJ whole genome shotgun (WGS) entry which is preliminary data.</text>
</comment>
<evidence type="ECO:0000313" key="2">
    <source>
        <dbReference type="Proteomes" id="UP001341840"/>
    </source>
</evidence>
<reference evidence="1 2" key="1">
    <citation type="journal article" date="2023" name="Plants (Basel)">
        <title>Bridging the Gap: Combining Genomics and Transcriptomics Approaches to Understand Stylosanthes scabra, an Orphan Legume from the Brazilian Caatinga.</title>
        <authorList>
            <person name="Ferreira-Neto J.R.C."/>
            <person name="da Silva M.D."/>
            <person name="Binneck E."/>
            <person name="de Melo N.F."/>
            <person name="da Silva R.H."/>
            <person name="de Melo A.L.T.M."/>
            <person name="Pandolfi V."/>
            <person name="Bustamante F.O."/>
            <person name="Brasileiro-Vidal A.C."/>
            <person name="Benko-Iseppon A.M."/>
        </authorList>
    </citation>
    <scope>NUCLEOTIDE SEQUENCE [LARGE SCALE GENOMIC DNA]</scope>
    <source>
        <tissue evidence="1">Leaves</tissue>
    </source>
</reference>
<proteinExistence type="predicted"/>
<keyword evidence="2" id="KW-1185">Reference proteome</keyword>
<sequence>MSEKVGHAFGLNCKGEHFEKNTKDFEGKLNDEEKEAPKLFKGQYLTFVQNMVKDCPIGTEEEKRTFNRAFALFI</sequence>
<name>A0ABU6U8V9_9FABA</name>
<dbReference type="EMBL" id="JASCZI010120873">
    <property type="protein sequence ID" value="MED6156611.1"/>
    <property type="molecule type" value="Genomic_DNA"/>
</dbReference>
<dbReference type="Proteomes" id="UP001341840">
    <property type="component" value="Unassembled WGS sequence"/>
</dbReference>
<gene>
    <name evidence="1" type="ORF">PIB30_015923</name>
</gene>
<accession>A0ABU6U8V9</accession>